<protein>
    <recommendedName>
        <fullName evidence="4">HK97 gp10 family phage protein</fullName>
    </recommendedName>
</protein>
<proteinExistence type="predicted"/>
<sequence length="125" mass="14479">MRIHYEWMGVESLARALKRKSETDFKKVERKNILELRNRAVRSTEPSKGGTPKDTGELRLSATVNPDGDTFGYTKDYAPHVEFGHRIVRGGRTVGYVPGQYYLRTNVNIQQPIFRQDLLEELRKK</sequence>
<name>A0ABV9GMY7_9BACL</name>
<accession>A0ABV9GMY7</accession>
<evidence type="ECO:0000313" key="2">
    <source>
        <dbReference type="EMBL" id="MFC4618651.1"/>
    </source>
</evidence>
<dbReference type="Proteomes" id="UP001596022">
    <property type="component" value="Unassembled WGS sequence"/>
</dbReference>
<evidence type="ECO:0000256" key="1">
    <source>
        <dbReference type="SAM" id="MobiDB-lite"/>
    </source>
</evidence>
<reference evidence="3" key="1">
    <citation type="journal article" date="2019" name="Int. J. Syst. Evol. Microbiol.">
        <title>The Global Catalogue of Microorganisms (GCM) 10K type strain sequencing project: providing services to taxonomists for standard genome sequencing and annotation.</title>
        <authorList>
            <consortium name="The Broad Institute Genomics Platform"/>
            <consortium name="The Broad Institute Genome Sequencing Center for Infectious Disease"/>
            <person name="Wu L."/>
            <person name="Ma J."/>
        </authorList>
    </citation>
    <scope>NUCLEOTIDE SEQUENCE [LARGE SCALE GENOMIC DNA]</scope>
    <source>
        <strain evidence="3">CGMCC 1.16306</strain>
    </source>
</reference>
<organism evidence="2 3">
    <name type="scientific">Camelliibacillus cellulosilyticus</name>
    <dbReference type="NCBI Taxonomy" id="2174486"/>
    <lineage>
        <taxon>Bacteria</taxon>
        <taxon>Bacillati</taxon>
        <taxon>Bacillota</taxon>
        <taxon>Bacilli</taxon>
        <taxon>Bacillales</taxon>
        <taxon>Sporolactobacillaceae</taxon>
        <taxon>Camelliibacillus</taxon>
    </lineage>
</organism>
<comment type="caution">
    <text evidence="2">The sequence shown here is derived from an EMBL/GenBank/DDBJ whole genome shotgun (WGS) entry which is preliminary data.</text>
</comment>
<feature type="region of interest" description="Disordered" evidence="1">
    <location>
        <begin position="38"/>
        <end position="61"/>
    </location>
</feature>
<evidence type="ECO:0000313" key="3">
    <source>
        <dbReference type="Proteomes" id="UP001596022"/>
    </source>
</evidence>
<evidence type="ECO:0008006" key="4">
    <source>
        <dbReference type="Google" id="ProtNLM"/>
    </source>
</evidence>
<keyword evidence="3" id="KW-1185">Reference proteome</keyword>
<dbReference type="EMBL" id="JBHSFW010000002">
    <property type="protein sequence ID" value="MFC4618651.1"/>
    <property type="molecule type" value="Genomic_DNA"/>
</dbReference>
<dbReference type="RefSeq" id="WP_376845691.1">
    <property type="nucleotide sequence ID" value="NZ_JBHSFW010000002.1"/>
</dbReference>
<gene>
    <name evidence="2" type="ORF">ACFO4N_07865</name>
</gene>